<evidence type="ECO:0000256" key="1">
    <source>
        <dbReference type="SAM" id="Phobius"/>
    </source>
</evidence>
<feature type="transmembrane region" description="Helical" evidence="1">
    <location>
        <begin position="278"/>
        <end position="309"/>
    </location>
</feature>
<dbReference type="Proteomes" id="UP000831495">
    <property type="component" value="Chromosome"/>
</dbReference>
<feature type="transmembrane region" description="Helical" evidence="1">
    <location>
        <begin position="112"/>
        <end position="131"/>
    </location>
</feature>
<feature type="transmembrane region" description="Helical" evidence="1">
    <location>
        <begin position="339"/>
        <end position="359"/>
    </location>
</feature>
<organism evidence="3 4">
    <name type="scientific">Bombilactobacillus folatiphilus</name>
    <dbReference type="NCBI Taxonomy" id="2923362"/>
    <lineage>
        <taxon>Bacteria</taxon>
        <taxon>Bacillati</taxon>
        <taxon>Bacillota</taxon>
        <taxon>Bacilli</taxon>
        <taxon>Lactobacillales</taxon>
        <taxon>Lactobacillaceae</taxon>
        <taxon>Bombilactobacillus</taxon>
    </lineage>
</organism>
<dbReference type="PANTHER" id="PTHR33989:SF4">
    <property type="entry name" value="PTS SYSTEM N,N'-DIACETYLCHITOBIOSE-SPECIFIC EIIC COMPONENT"/>
    <property type="match status" value="1"/>
</dbReference>
<keyword evidence="1" id="KW-1133">Transmembrane helix</keyword>
<evidence type="ECO:0000313" key="3">
    <source>
        <dbReference type="EMBL" id="UQS82037.1"/>
    </source>
</evidence>
<feature type="transmembrane region" description="Helical" evidence="1">
    <location>
        <begin position="59"/>
        <end position="78"/>
    </location>
</feature>
<dbReference type="PROSITE" id="PS51105">
    <property type="entry name" value="PTS_EIIC_TYPE_3"/>
    <property type="match status" value="1"/>
</dbReference>
<keyword evidence="1" id="KW-0812">Transmembrane</keyword>
<feature type="transmembrane region" description="Helical" evidence="1">
    <location>
        <begin position="20"/>
        <end position="39"/>
    </location>
</feature>
<dbReference type="InterPro" id="IPR004501">
    <property type="entry name" value="PTS_EIIC_3"/>
</dbReference>
<dbReference type="EMBL" id="CP093366">
    <property type="protein sequence ID" value="UQS82037.1"/>
    <property type="molecule type" value="Genomic_DNA"/>
</dbReference>
<reference evidence="3" key="1">
    <citation type="journal article" date="2022" name="Int. J. Syst. Evol. Microbiol.">
        <title>Apilactobacillus apisilvae sp. nov., Nicolia spurrieriana gen. nov. sp. nov., Bombilactobacillus folatiphilus sp. nov. and Bombilactobacillus thymidiniphilus sp. nov., four new lactic acid bacterial isolates from stingless bees Tetragonula carbonaria and Austroplebeia australis.</title>
        <authorList>
            <person name="Oliphant S.A."/>
            <person name="Watson-Haigh N.S."/>
            <person name="Sumby K.M."/>
            <person name="Gardner J."/>
            <person name="Groom S."/>
            <person name="Jiranek V."/>
        </authorList>
    </citation>
    <scope>NUCLEOTIDE SEQUENCE</scope>
    <source>
        <strain evidence="3">SG4_D2</strain>
    </source>
</reference>
<dbReference type="InterPro" id="IPR051088">
    <property type="entry name" value="PTS_Sugar-EIIC/EIIB"/>
</dbReference>
<keyword evidence="1" id="KW-0472">Membrane</keyword>
<feature type="transmembrane region" description="Helical" evidence="1">
    <location>
        <begin position="138"/>
        <end position="154"/>
    </location>
</feature>
<sequence>MFDFRPKQLLSRWQHVLWPIYPFVLFDAYLHVIIDSIIMPHGFLTSILHLPNLKQYLPWFINMHTILESCILLFLGYNIANKFSNTKKQVSNFCAILIIIITSFTHDVTFTFHQQPLLLVIVIGLVTALIINKIPYSSLQIFTSLGLGYLFNWINQLNWFNNIPGISTNAQRIQPLALIPLNILRCLGTWLGLINPFNAKSQAITSPSAVDNLSSALSHKNLNNLPYPINTHSLYSSYAFLGGVGCTLGLIFALLICKQHQVVLENLIPSMFGLNAPLFFKLPILLNPILLVPFILSPIISMLIGFIFITMHWTPPAVYQIFAGTPSFLLNFLGTNGHWGAFVATLLAIISSTLIYLPFIKYEVRHEKQILD</sequence>
<dbReference type="PANTHER" id="PTHR33989">
    <property type="match status" value="1"/>
</dbReference>
<evidence type="ECO:0000313" key="4">
    <source>
        <dbReference type="Proteomes" id="UP000831495"/>
    </source>
</evidence>
<feature type="transmembrane region" description="Helical" evidence="1">
    <location>
        <begin position="235"/>
        <end position="257"/>
    </location>
</feature>
<accession>A0ABY4P8Q9</accession>
<name>A0ABY4P8Q9_9LACO</name>
<feature type="domain" description="PTS EIIC type-3" evidence="2">
    <location>
        <begin position="1"/>
        <end position="359"/>
    </location>
</feature>
<keyword evidence="4" id="KW-1185">Reference proteome</keyword>
<protein>
    <recommendedName>
        <fullName evidence="2">PTS EIIC type-3 domain-containing protein</fullName>
    </recommendedName>
</protein>
<feature type="transmembrane region" description="Helical" evidence="1">
    <location>
        <begin position="90"/>
        <end position="106"/>
    </location>
</feature>
<gene>
    <name evidence="3" type="ORF">MOO45_07565</name>
</gene>
<proteinExistence type="predicted"/>
<dbReference type="RefSeq" id="WP_249514307.1">
    <property type="nucleotide sequence ID" value="NZ_CP093366.1"/>
</dbReference>
<evidence type="ECO:0000259" key="2">
    <source>
        <dbReference type="PROSITE" id="PS51105"/>
    </source>
</evidence>